<reference evidence="3" key="1">
    <citation type="submission" date="2016-06" db="EMBL/GenBank/DDBJ databases">
        <title>Parallel loss of symbiosis genes in relatives of nitrogen-fixing non-legume Parasponia.</title>
        <authorList>
            <person name="Van Velzen R."/>
            <person name="Holmer R."/>
            <person name="Bu F."/>
            <person name="Rutten L."/>
            <person name="Van Zeijl A."/>
            <person name="Liu W."/>
            <person name="Santuari L."/>
            <person name="Cao Q."/>
            <person name="Sharma T."/>
            <person name="Shen D."/>
            <person name="Roswanjaya Y."/>
            <person name="Wardhani T."/>
            <person name="Kalhor M.S."/>
            <person name="Jansen J."/>
            <person name="Van den Hoogen J."/>
            <person name="Gungor B."/>
            <person name="Hartog M."/>
            <person name="Hontelez J."/>
            <person name="Verver J."/>
            <person name="Yang W.-C."/>
            <person name="Schijlen E."/>
            <person name="Repin R."/>
            <person name="Schilthuizen M."/>
            <person name="Schranz E."/>
            <person name="Heidstra R."/>
            <person name="Miyata K."/>
            <person name="Fedorova E."/>
            <person name="Kohlen W."/>
            <person name="Bisseling T."/>
            <person name="Smit S."/>
            <person name="Geurts R."/>
        </authorList>
    </citation>
    <scope>NUCLEOTIDE SEQUENCE [LARGE SCALE GENOMIC DNA]</scope>
    <source>
        <strain evidence="3">cv. WU1-14</strain>
    </source>
</reference>
<feature type="non-terminal residue" evidence="2">
    <location>
        <position position="1"/>
    </location>
</feature>
<protein>
    <submittedName>
        <fullName evidence="2">Uncharacterized protein</fullName>
    </submittedName>
</protein>
<evidence type="ECO:0000313" key="2">
    <source>
        <dbReference type="EMBL" id="PON42694.1"/>
    </source>
</evidence>
<feature type="region of interest" description="Disordered" evidence="1">
    <location>
        <begin position="90"/>
        <end position="109"/>
    </location>
</feature>
<evidence type="ECO:0000256" key="1">
    <source>
        <dbReference type="SAM" id="MobiDB-lite"/>
    </source>
</evidence>
<name>A0A2P5B1M6_PARAD</name>
<comment type="caution">
    <text evidence="2">The sequence shown here is derived from an EMBL/GenBank/DDBJ whole genome shotgun (WGS) entry which is preliminary data.</text>
</comment>
<dbReference type="EMBL" id="JXTB01000386">
    <property type="protein sequence ID" value="PON42694.1"/>
    <property type="molecule type" value="Genomic_DNA"/>
</dbReference>
<sequence>DMNKERKGIQIVRKETNLDRSNDLLLHSVQSLDCSLSAERRARQDRPREKHYVQGRHSVVVIIIDNIGTESLPLPKVLSQMRVLLSDPQNLAMNQPTQPPHRPRRLHLL</sequence>
<gene>
    <name evidence="2" type="ORF">PanWU01x14_280070</name>
</gene>
<organism evidence="2 3">
    <name type="scientific">Parasponia andersonii</name>
    <name type="common">Sponia andersonii</name>
    <dbReference type="NCBI Taxonomy" id="3476"/>
    <lineage>
        <taxon>Eukaryota</taxon>
        <taxon>Viridiplantae</taxon>
        <taxon>Streptophyta</taxon>
        <taxon>Embryophyta</taxon>
        <taxon>Tracheophyta</taxon>
        <taxon>Spermatophyta</taxon>
        <taxon>Magnoliopsida</taxon>
        <taxon>eudicotyledons</taxon>
        <taxon>Gunneridae</taxon>
        <taxon>Pentapetalae</taxon>
        <taxon>rosids</taxon>
        <taxon>fabids</taxon>
        <taxon>Rosales</taxon>
        <taxon>Cannabaceae</taxon>
        <taxon>Parasponia</taxon>
    </lineage>
</organism>
<dbReference type="Proteomes" id="UP000237105">
    <property type="component" value="Unassembled WGS sequence"/>
</dbReference>
<evidence type="ECO:0000313" key="3">
    <source>
        <dbReference type="Proteomes" id="UP000237105"/>
    </source>
</evidence>
<keyword evidence="3" id="KW-1185">Reference proteome</keyword>
<accession>A0A2P5B1M6</accession>
<proteinExistence type="predicted"/>
<dbReference type="AlphaFoldDB" id="A0A2P5B1M6"/>